<reference evidence="2" key="1">
    <citation type="journal article" date="2019" name="Int. J. Syst. Evol. Microbiol.">
        <title>The Global Catalogue of Microorganisms (GCM) 10K type strain sequencing project: providing services to taxonomists for standard genome sequencing and annotation.</title>
        <authorList>
            <consortium name="The Broad Institute Genomics Platform"/>
            <consortium name="The Broad Institute Genome Sequencing Center for Infectious Disease"/>
            <person name="Wu L."/>
            <person name="Ma J."/>
        </authorList>
    </citation>
    <scope>NUCLEOTIDE SEQUENCE [LARGE SCALE GENOMIC DNA]</scope>
    <source>
        <strain evidence="2">ZS-35-S2</strain>
    </source>
</reference>
<gene>
    <name evidence="1" type="ORF">ACFP2T_35350</name>
</gene>
<dbReference type="Proteomes" id="UP001596203">
    <property type="component" value="Unassembled WGS sequence"/>
</dbReference>
<organism evidence="1 2">
    <name type="scientific">Plantactinospora solaniradicis</name>
    <dbReference type="NCBI Taxonomy" id="1723736"/>
    <lineage>
        <taxon>Bacteria</taxon>
        <taxon>Bacillati</taxon>
        <taxon>Actinomycetota</taxon>
        <taxon>Actinomycetes</taxon>
        <taxon>Micromonosporales</taxon>
        <taxon>Micromonosporaceae</taxon>
        <taxon>Plantactinospora</taxon>
    </lineage>
</organism>
<sequence>MRVVLGVSSPRPRGCKALAYRSILCGPDGIELARVRAIWIAARG</sequence>
<comment type="caution">
    <text evidence="1">The sequence shown here is derived from an EMBL/GenBank/DDBJ whole genome shotgun (WGS) entry which is preliminary data.</text>
</comment>
<evidence type="ECO:0000313" key="1">
    <source>
        <dbReference type="EMBL" id="MFC6021432.1"/>
    </source>
</evidence>
<accession>A0ABW1KK00</accession>
<dbReference type="EMBL" id="JBHSPR010000042">
    <property type="protein sequence ID" value="MFC6021432.1"/>
    <property type="molecule type" value="Genomic_DNA"/>
</dbReference>
<name>A0ABW1KK00_9ACTN</name>
<proteinExistence type="predicted"/>
<evidence type="ECO:0000313" key="2">
    <source>
        <dbReference type="Proteomes" id="UP001596203"/>
    </source>
</evidence>
<dbReference type="RefSeq" id="WP_377429589.1">
    <property type="nucleotide sequence ID" value="NZ_JBHSPR010000042.1"/>
</dbReference>
<protein>
    <submittedName>
        <fullName evidence="1">Uncharacterized protein</fullName>
    </submittedName>
</protein>
<keyword evidence="2" id="KW-1185">Reference proteome</keyword>